<evidence type="ECO:0000256" key="1">
    <source>
        <dbReference type="SAM" id="SignalP"/>
    </source>
</evidence>
<proteinExistence type="predicted"/>
<comment type="caution">
    <text evidence="2">The sequence shown here is derived from an EMBL/GenBank/DDBJ whole genome shotgun (WGS) entry which is preliminary data.</text>
</comment>
<keyword evidence="1" id="KW-0732">Signal</keyword>
<organism evidence="2 3">
    <name type="scientific">Haematococcus lacustris</name>
    <name type="common">Green alga</name>
    <name type="synonym">Haematococcus pluvialis</name>
    <dbReference type="NCBI Taxonomy" id="44745"/>
    <lineage>
        <taxon>Eukaryota</taxon>
        <taxon>Viridiplantae</taxon>
        <taxon>Chlorophyta</taxon>
        <taxon>core chlorophytes</taxon>
        <taxon>Chlorophyceae</taxon>
        <taxon>CS clade</taxon>
        <taxon>Chlamydomonadales</taxon>
        <taxon>Haematococcaceae</taxon>
        <taxon>Haematococcus</taxon>
    </lineage>
</organism>
<feature type="chain" id="PRO_5025466906" evidence="1">
    <location>
        <begin position="21"/>
        <end position="148"/>
    </location>
</feature>
<evidence type="ECO:0000313" key="3">
    <source>
        <dbReference type="Proteomes" id="UP000485058"/>
    </source>
</evidence>
<evidence type="ECO:0000313" key="2">
    <source>
        <dbReference type="EMBL" id="GFH22217.1"/>
    </source>
</evidence>
<gene>
    <name evidence="2" type="ORF">HaLaN_19645</name>
</gene>
<keyword evidence="3" id="KW-1185">Reference proteome</keyword>
<sequence>MMLMPHWLAARSTLVDRVVAAVEAIDLVGGSGQRSGASQGDRAARNDLRLELKHTLLSALVSVIKVPEGAVLRGCKKTRRKLREHFQLRAERRHPMLMPVFEDPSNQALLAKLQDLGSINLAGDANTIDAHSMQLAVAMQQHYSNPGK</sequence>
<accession>A0A699ZHL9</accession>
<dbReference type="EMBL" id="BLLF01001992">
    <property type="protein sequence ID" value="GFH22217.1"/>
    <property type="molecule type" value="Genomic_DNA"/>
</dbReference>
<feature type="signal peptide" evidence="1">
    <location>
        <begin position="1"/>
        <end position="20"/>
    </location>
</feature>
<name>A0A699ZHL9_HAELA</name>
<reference evidence="2 3" key="1">
    <citation type="submission" date="2020-02" db="EMBL/GenBank/DDBJ databases">
        <title>Draft genome sequence of Haematococcus lacustris strain NIES-144.</title>
        <authorList>
            <person name="Morimoto D."/>
            <person name="Nakagawa S."/>
            <person name="Yoshida T."/>
            <person name="Sawayama S."/>
        </authorList>
    </citation>
    <scope>NUCLEOTIDE SEQUENCE [LARGE SCALE GENOMIC DNA]</scope>
    <source>
        <strain evidence="2 3">NIES-144</strain>
    </source>
</reference>
<protein>
    <submittedName>
        <fullName evidence="2">Uncharacterized protein</fullName>
    </submittedName>
</protein>
<dbReference type="AlphaFoldDB" id="A0A699ZHL9"/>
<dbReference type="Proteomes" id="UP000485058">
    <property type="component" value="Unassembled WGS sequence"/>
</dbReference>